<name>A0AAV4G8B9_9GAST</name>
<accession>A0AAV4G8B9</accession>
<dbReference type="EMBL" id="BMAT01004809">
    <property type="protein sequence ID" value="GFR81250.1"/>
    <property type="molecule type" value="Genomic_DNA"/>
</dbReference>
<evidence type="ECO:0000313" key="2">
    <source>
        <dbReference type="Proteomes" id="UP000762676"/>
    </source>
</evidence>
<protein>
    <recommendedName>
        <fullName evidence="3">Phosphatidic acid phosphatase type 2/haloperoxidase domain-containing protein</fullName>
    </recommendedName>
</protein>
<dbReference type="AlphaFoldDB" id="A0AAV4G8B9"/>
<keyword evidence="2" id="KW-1185">Reference proteome</keyword>
<organism evidence="1 2">
    <name type="scientific">Elysia marginata</name>
    <dbReference type="NCBI Taxonomy" id="1093978"/>
    <lineage>
        <taxon>Eukaryota</taxon>
        <taxon>Metazoa</taxon>
        <taxon>Spiralia</taxon>
        <taxon>Lophotrochozoa</taxon>
        <taxon>Mollusca</taxon>
        <taxon>Gastropoda</taxon>
        <taxon>Heterobranchia</taxon>
        <taxon>Euthyneura</taxon>
        <taxon>Panpulmonata</taxon>
        <taxon>Sacoglossa</taxon>
        <taxon>Placobranchoidea</taxon>
        <taxon>Plakobranchidae</taxon>
        <taxon>Elysia</taxon>
    </lineage>
</organism>
<sequence length="117" mass="12593">MSSKATWLCRRFFSSVHSPIDLAGAVLAVDLAVTPHAELRPAALMPLSLSRRLAGKAGSDIQSPDLVRGSVAGQWTNVNSRLQSYHHPPLSGNSQYSWYGCTESVVCDGERHSVESG</sequence>
<proteinExistence type="predicted"/>
<evidence type="ECO:0008006" key="3">
    <source>
        <dbReference type="Google" id="ProtNLM"/>
    </source>
</evidence>
<gene>
    <name evidence="1" type="ORF">ElyMa_002336300</name>
</gene>
<comment type="caution">
    <text evidence="1">The sequence shown here is derived from an EMBL/GenBank/DDBJ whole genome shotgun (WGS) entry which is preliminary data.</text>
</comment>
<reference evidence="1 2" key="1">
    <citation type="journal article" date="2021" name="Elife">
        <title>Chloroplast acquisition without the gene transfer in kleptoplastic sea slugs, Plakobranchus ocellatus.</title>
        <authorList>
            <person name="Maeda T."/>
            <person name="Takahashi S."/>
            <person name="Yoshida T."/>
            <person name="Shimamura S."/>
            <person name="Takaki Y."/>
            <person name="Nagai Y."/>
            <person name="Toyoda A."/>
            <person name="Suzuki Y."/>
            <person name="Arimoto A."/>
            <person name="Ishii H."/>
            <person name="Satoh N."/>
            <person name="Nishiyama T."/>
            <person name="Hasebe M."/>
            <person name="Maruyama T."/>
            <person name="Minagawa J."/>
            <person name="Obokata J."/>
            <person name="Shigenobu S."/>
        </authorList>
    </citation>
    <scope>NUCLEOTIDE SEQUENCE [LARGE SCALE GENOMIC DNA]</scope>
</reference>
<evidence type="ECO:0000313" key="1">
    <source>
        <dbReference type="EMBL" id="GFR81250.1"/>
    </source>
</evidence>
<dbReference type="Proteomes" id="UP000762676">
    <property type="component" value="Unassembled WGS sequence"/>
</dbReference>